<protein>
    <submittedName>
        <fullName evidence="1">Metal-dependent hydrolase</fullName>
    </submittedName>
</protein>
<dbReference type="RefSeq" id="WP_312552582.1">
    <property type="nucleotide sequence ID" value="NZ_JBHRVV010000001.1"/>
</dbReference>
<evidence type="ECO:0000313" key="2">
    <source>
        <dbReference type="Proteomes" id="UP001595665"/>
    </source>
</evidence>
<name>A0ABV7PGP3_9BURK</name>
<organism evidence="1 2">
    <name type="scientific">Massilia haematophila</name>
    <dbReference type="NCBI Taxonomy" id="457923"/>
    <lineage>
        <taxon>Bacteria</taxon>
        <taxon>Pseudomonadati</taxon>
        <taxon>Pseudomonadota</taxon>
        <taxon>Betaproteobacteria</taxon>
        <taxon>Burkholderiales</taxon>
        <taxon>Oxalobacteraceae</taxon>
        <taxon>Telluria group</taxon>
        <taxon>Massilia</taxon>
    </lineage>
</organism>
<accession>A0ABV7PGP3</accession>
<reference evidence="2" key="1">
    <citation type="journal article" date="2019" name="Int. J. Syst. Evol. Microbiol.">
        <title>The Global Catalogue of Microorganisms (GCM) 10K type strain sequencing project: providing services to taxonomists for standard genome sequencing and annotation.</title>
        <authorList>
            <consortium name="The Broad Institute Genomics Platform"/>
            <consortium name="The Broad Institute Genome Sequencing Center for Infectious Disease"/>
            <person name="Wu L."/>
            <person name="Ma J."/>
        </authorList>
    </citation>
    <scope>NUCLEOTIDE SEQUENCE [LARGE SCALE GENOMIC DNA]</scope>
    <source>
        <strain evidence="2">CCM 7480</strain>
    </source>
</reference>
<sequence>MSTLTIRKIDVDLSQGFGRHWNGGDAYRTQLFNALSMSFPRGEQLFIDAVRDVPQACLSDPRLRAEVKDFIGQEATHRHLHVQYNRQLERQGLPYTREEKLKKRLARVDKLGVLDRLAITCALEHYTALLADGVLRHPDWLEGAEPQMRTLWSWHAVEETEHKGVAFDAYVAAGGGYRRRVAWYLHASMVFAYDSFLQTVHNLRNDGQLFRLRTWGSALKTWFGRSGLAWHLAGPVLSYLSPRFHPWRHDNRKLIETWLEHNSGAWRPVRAPGA</sequence>
<dbReference type="Pfam" id="PF10118">
    <property type="entry name" value="Metal_hydrol"/>
    <property type="match status" value="1"/>
</dbReference>
<dbReference type="InterPro" id="IPR016516">
    <property type="entry name" value="UCP07580"/>
</dbReference>
<dbReference type="PANTHER" id="PTHR39456:SF1">
    <property type="entry name" value="METAL-DEPENDENT HYDROLASE"/>
    <property type="match status" value="1"/>
</dbReference>
<keyword evidence="1" id="KW-0378">Hydrolase</keyword>
<keyword evidence="2" id="KW-1185">Reference proteome</keyword>
<dbReference type="PANTHER" id="PTHR39456">
    <property type="entry name" value="METAL-DEPENDENT HYDROLASE"/>
    <property type="match status" value="1"/>
</dbReference>
<dbReference type="GO" id="GO:0016787">
    <property type="term" value="F:hydrolase activity"/>
    <property type="evidence" value="ECO:0007669"/>
    <property type="project" value="UniProtKB-KW"/>
</dbReference>
<proteinExistence type="predicted"/>
<comment type="caution">
    <text evidence="1">The sequence shown here is derived from an EMBL/GenBank/DDBJ whole genome shotgun (WGS) entry which is preliminary data.</text>
</comment>
<evidence type="ECO:0000313" key="1">
    <source>
        <dbReference type="EMBL" id="MFC3456706.1"/>
    </source>
</evidence>
<dbReference type="PIRSF" id="PIRSF007580">
    <property type="entry name" value="UCP07580"/>
    <property type="match status" value="1"/>
</dbReference>
<gene>
    <name evidence="1" type="ORF">ACFOPH_00365</name>
</gene>
<dbReference type="Proteomes" id="UP001595665">
    <property type="component" value="Unassembled WGS sequence"/>
</dbReference>
<dbReference type="EMBL" id="JBHRVV010000001">
    <property type="protein sequence ID" value="MFC3456706.1"/>
    <property type="molecule type" value="Genomic_DNA"/>
</dbReference>